<evidence type="ECO:0000313" key="1">
    <source>
        <dbReference type="EMBL" id="QNG50813.1"/>
    </source>
</evidence>
<accession>A0A7G7MDF2</accession>
<dbReference type="Proteomes" id="UP000515728">
    <property type="component" value="Chromosome"/>
</dbReference>
<proteinExistence type="predicted"/>
<evidence type="ECO:0008006" key="3">
    <source>
        <dbReference type="Google" id="ProtNLM"/>
    </source>
</evidence>
<keyword evidence="2" id="KW-1185">Reference proteome</keyword>
<reference evidence="1 2" key="1">
    <citation type="submission" date="2020-08" db="EMBL/GenBank/DDBJ databases">
        <authorList>
            <person name="Mo P."/>
        </authorList>
    </citation>
    <scope>NUCLEOTIDE SEQUENCE [LARGE SCALE GENOMIC DNA]</scope>
    <source>
        <strain evidence="1 2">CGMCC 4.1532</strain>
    </source>
</reference>
<protein>
    <recommendedName>
        <fullName evidence="3">FhuF 2Fe-2S C-terminal domain-containing protein</fullName>
    </recommendedName>
</protein>
<organism evidence="1 2">
    <name type="scientific">Pseudonocardia petroleophila</name>
    <dbReference type="NCBI Taxonomy" id="37331"/>
    <lineage>
        <taxon>Bacteria</taxon>
        <taxon>Bacillati</taxon>
        <taxon>Actinomycetota</taxon>
        <taxon>Actinomycetes</taxon>
        <taxon>Pseudonocardiales</taxon>
        <taxon>Pseudonocardiaceae</taxon>
        <taxon>Pseudonocardia</taxon>
    </lineage>
</organism>
<dbReference type="KEGG" id="ppel:H6H00_21745"/>
<sequence length="274" mass="29683">MTRTLTTDPLRATVARLDTAIGWLSLRVGLPADASTWTLCADVDASYLADWESRMSGAIARTYGRTHPMTTSGFCLDGYAAIPGGVGGAAFRLARRVPRLDRSSLAFSRHPAEHHPDGIALLDPRFWCLPDDPDADHPAATVVDDEAALAAELRRQVRAHADDFLAGYRGGARLPRRGLLGSFYDALDTGVWYGGDPDDPGVVGEGAVVLPGATAQFADASSLHRLVDARDRAHVARRRVGCCYYFKVSEDGRPCSTCPRVDDAERVQRYAEID</sequence>
<evidence type="ECO:0000313" key="2">
    <source>
        <dbReference type="Proteomes" id="UP000515728"/>
    </source>
</evidence>
<dbReference type="AlphaFoldDB" id="A0A7G7MDF2"/>
<dbReference type="RefSeq" id="WP_185717574.1">
    <property type="nucleotide sequence ID" value="NZ_BAAAWI010000001.1"/>
</dbReference>
<name>A0A7G7MDF2_9PSEU</name>
<gene>
    <name evidence="1" type="ORF">H6H00_21745</name>
</gene>
<dbReference type="EMBL" id="CP060131">
    <property type="protein sequence ID" value="QNG50813.1"/>
    <property type="molecule type" value="Genomic_DNA"/>
</dbReference>